<evidence type="ECO:0000256" key="2">
    <source>
        <dbReference type="ARBA" id="ARBA00022679"/>
    </source>
</evidence>
<evidence type="ECO:0000256" key="4">
    <source>
        <dbReference type="SAM" id="MobiDB-lite"/>
    </source>
</evidence>
<evidence type="ECO:0000256" key="1">
    <source>
        <dbReference type="ARBA" id="ARBA00022603"/>
    </source>
</evidence>
<gene>
    <name evidence="6" type="ORF">MMF94_05060</name>
</gene>
<keyword evidence="1 6" id="KW-0489">Methyltransferase</keyword>
<sequence length="236" mass="25471">MSLTEDEHNNPAGQIDREDVADAPAPGGATPPRRTFDEAYLTHTAPWVIGEPQPAIVTLESSGGIRGRVLDPGCGTGEHTIHLARLGYDVVGIDSSQHAIEQARANAAQRGVTARFEVADALALVPETAYDTIVDSALFHIFGPEERTRYVRSLHRACRRDARVHVLALADTGPGFGPQISDTVIREAFGDGWVVEDLQPSTYRGVIVHDTHAAALGRHVGDVVDLPAWLARARRI</sequence>
<dbReference type="CDD" id="cd02440">
    <property type="entry name" value="AdoMet_MTases"/>
    <property type="match status" value="1"/>
</dbReference>
<evidence type="ECO:0000313" key="6">
    <source>
        <dbReference type="EMBL" id="MCH6165045.1"/>
    </source>
</evidence>
<feature type="region of interest" description="Disordered" evidence="4">
    <location>
        <begin position="1"/>
        <end position="35"/>
    </location>
</feature>
<feature type="domain" description="Methyltransferase" evidence="5">
    <location>
        <begin position="69"/>
        <end position="160"/>
    </location>
</feature>
<feature type="compositionally biased region" description="Basic and acidic residues" evidence="4">
    <location>
        <begin position="1"/>
        <end position="20"/>
    </location>
</feature>
<dbReference type="Pfam" id="PF13649">
    <property type="entry name" value="Methyltransf_25"/>
    <property type="match status" value="1"/>
</dbReference>
<keyword evidence="2" id="KW-0808">Transferase</keyword>
<dbReference type="SUPFAM" id="SSF53335">
    <property type="entry name" value="S-adenosyl-L-methionine-dependent methyltransferases"/>
    <property type="match status" value="1"/>
</dbReference>
<dbReference type="RefSeq" id="WP_241035081.1">
    <property type="nucleotide sequence ID" value="NZ_BAAAJF010000018.1"/>
</dbReference>
<dbReference type="PANTHER" id="PTHR43464">
    <property type="entry name" value="METHYLTRANSFERASE"/>
    <property type="match status" value="1"/>
</dbReference>
<evidence type="ECO:0000256" key="3">
    <source>
        <dbReference type="ARBA" id="ARBA00022691"/>
    </source>
</evidence>
<keyword evidence="7" id="KW-1185">Reference proteome</keyword>
<accession>A0ABS9T928</accession>
<evidence type="ECO:0000313" key="7">
    <source>
        <dbReference type="Proteomes" id="UP001299970"/>
    </source>
</evidence>
<name>A0ABS9T928_9PSEU</name>
<dbReference type="EMBL" id="JAKXMK010000004">
    <property type="protein sequence ID" value="MCH6165045.1"/>
    <property type="molecule type" value="Genomic_DNA"/>
</dbReference>
<dbReference type="InterPro" id="IPR029063">
    <property type="entry name" value="SAM-dependent_MTases_sf"/>
</dbReference>
<dbReference type="Gene3D" id="3.40.50.150">
    <property type="entry name" value="Vaccinia Virus protein VP39"/>
    <property type="match status" value="1"/>
</dbReference>
<feature type="compositionally biased region" description="Low complexity" evidence="4">
    <location>
        <begin position="22"/>
        <end position="33"/>
    </location>
</feature>
<proteinExistence type="predicted"/>
<dbReference type="PANTHER" id="PTHR43464:SF19">
    <property type="entry name" value="UBIQUINONE BIOSYNTHESIS O-METHYLTRANSFERASE, MITOCHONDRIAL"/>
    <property type="match status" value="1"/>
</dbReference>
<keyword evidence="3" id="KW-0949">S-adenosyl-L-methionine</keyword>
<organism evidence="6 7">
    <name type="scientific">Pseudonocardia alaniniphila</name>
    <dbReference type="NCBI Taxonomy" id="75291"/>
    <lineage>
        <taxon>Bacteria</taxon>
        <taxon>Bacillati</taxon>
        <taxon>Actinomycetota</taxon>
        <taxon>Actinomycetes</taxon>
        <taxon>Pseudonocardiales</taxon>
        <taxon>Pseudonocardiaceae</taxon>
        <taxon>Pseudonocardia</taxon>
    </lineage>
</organism>
<comment type="caution">
    <text evidence="6">The sequence shown here is derived from an EMBL/GenBank/DDBJ whole genome shotgun (WGS) entry which is preliminary data.</text>
</comment>
<reference evidence="6 7" key="1">
    <citation type="submission" date="2022-03" db="EMBL/GenBank/DDBJ databases">
        <title>Pseudonocardia alaer sp. nov., a novel actinomycete isolated from reed forest soil.</title>
        <authorList>
            <person name="Wang L."/>
        </authorList>
    </citation>
    <scope>NUCLEOTIDE SEQUENCE [LARGE SCALE GENOMIC DNA]</scope>
    <source>
        <strain evidence="6 7">Y-16303</strain>
    </source>
</reference>
<evidence type="ECO:0000259" key="5">
    <source>
        <dbReference type="Pfam" id="PF13649"/>
    </source>
</evidence>
<dbReference type="GO" id="GO:0032259">
    <property type="term" value="P:methylation"/>
    <property type="evidence" value="ECO:0007669"/>
    <property type="project" value="UniProtKB-KW"/>
</dbReference>
<protein>
    <submittedName>
        <fullName evidence="6">Class I SAM-dependent methyltransferase</fullName>
    </submittedName>
</protein>
<dbReference type="GO" id="GO:0008168">
    <property type="term" value="F:methyltransferase activity"/>
    <property type="evidence" value="ECO:0007669"/>
    <property type="project" value="UniProtKB-KW"/>
</dbReference>
<dbReference type="Proteomes" id="UP001299970">
    <property type="component" value="Unassembled WGS sequence"/>
</dbReference>
<dbReference type="InterPro" id="IPR041698">
    <property type="entry name" value="Methyltransf_25"/>
</dbReference>